<keyword evidence="2" id="KW-1185">Reference proteome</keyword>
<dbReference type="PIRSF" id="PIRSF033563">
    <property type="entry name" value="UCP033563"/>
    <property type="match status" value="1"/>
</dbReference>
<proteinExistence type="predicted"/>
<reference evidence="1 2" key="1">
    <citation type="submission" date="2018-05" db="EMBL/GenBank/DDBJ databases">
        <title>The Hungate 1000. A catalogue of reference genomes from the rumen microbiome.</title>
        <authorList>
            <person name="Kelly W."/>
        </authorList>
    </citation>
    <scope>NUCLEOTIDE SEQUENCE [LARGE SCALE GENOMIC DNA]</scope>
    <source>
        <strain evidence="1 2">NLAE-zl-C242</strain>
    </source>
</reference>
<dbReference type="OrthoDB" id="9781616at2"/>
<dbReference type="PANTHER" id="PTHR36454">
    <property type="entry name" value="LMO2823 PROTEIN"/>
    <property type="match status" value="1"/>
</dbReference>
<dbReference type="EMBL" id="QGDL01000004">
    <property type="protein sequence ID" value="PWJ30281.1"/>
    <property type="molecule type" value="Genomic_DNA"/>
</dbReference>
<gene>
    <name evidence="1" type="ORF">A8806_104149</name>
</gene>
<dbReference type="Pfam" id="PF06245">
    <property type="entry name" value="DUF1015"/>
    <property type="match status" value="1"/>
</dbReference>
<organism evidence="1 2">
    <name type="scientific">Faecalicatena orotica</name>
    <dbReference type="NCBI Taxonomy" id="1544"/>
    <lineage>
        <taxon>Bacteria</taxon>
        <taxon>Bacillati</taxon>
        <taxon>Bacillota</taxon>
        <taxon>Clostridia</taxon>
        <taxon>Lachnospirales</taxon>
        <taxon>Lachnospiraceae</taxon>
        <taxon>Faecalicatena</taxon>
    </lineage>
</organism>
<dbReference type="Proteomes" id="UP000245845">
    <property type="component" value="Unassembled WGS sequence"/>
</dbReference>
<sequence>MTVIRPFQGVRPAKELASSIAALPYDVYNREEAKEVVEQNPLSFLKIDRAETQFPDDADMYSQSVYDRARDTLDSMAADGSFIQDEAKCYYIYALTMGGRTQTGLVGCASIDDYLENRIKKHENTREDKELDRTRHVDTLSAQTGPIFLAYHAVSELNQILDAVKMTLPLYDFTSEDSVRHQVWKIGSHDNIERIAHIFEEVDNIYIADGHHRAASAVKAGLKRREEFPAYTGDEEFNYFLSVLFPAEELHIYDYNRVVSDLNEYTFDAFLDMVRSGFEVSEPQTEAVRPSQKGEIGLYGNGFWYSLHAKPFLFSEDPVNSLDVSILQNVVLGPLLGIRDPKTDSRIRFVGGIRGLEALAEAVDDAGDGAAFAMYPTSMDELLRVADAGKLMPPKSTWFEPKLRSGLLIHRFERSEHLAT</sequence>
<evidence type="ECO:0000313" key="1">
    <source>
        <dbReference type="EMBL" id="PWJ30281.1"/>
    </source>
</evidence>
<accession>A0A2Y9BHW8</accession>
<comment type="caution">
    <text evidence="1">The sequence shown here is derived from an EMBL/GenBank/DDBJ whole genome shotgun (WGS) entry which is preliminary data.</text>
</comment>
<protein>
    <submittedName>
        <fullName evidence="1">Uncharacterized protein (DUF1015 family)</fullName>
    </submittedName>
</protein>
<dbReference type="AlphaFoldDB" id="A0A2Y9BHW8"/>
<evidence type="ECO:0000313" key="2">
    <source>
        <dbReference type="Proteomes" id="UP000245845"/>
    </source>
</evidence>
<dbReference type="RefSeq" id="WP_109730716.1">
    <property type="nucleotide sequence ID" value="NZ_BAAACK010000019.1"/>
</dbReference>
<dbReference type="InterPro" id="IPR008323">
    <property type="entry name" value="UCP033563"/>
</dbReference>
<dbReference type="PANTHER" id="PTHR36454:SF1">
    <property type="entry name" value="DUF1015 DOMAIN-CONTAINING PROTEIN"/>
    <property type="match status" value="1"/>
</dbReference>
<name>A0A2Y9BHW8_9FIRM</name>